<feature type="chain" id="PRO_5045365498" evidence="2">
    <location>
        <begin position="23"/>
        <end position="100"/>
    </location>
</feature>
<keyword evidence="4" id="KW-1185">Reference proteome</keyword>
<keyword evidence="2" id="KW-0732">Signal</keyword>
<dbReference type="EMBL" id="JAJNEC010000005">
    <property type="protein sequence ID" value="MCD2423146.1"/>
    <property type="molecule type" value="Genomic_DNA"/>
</dbReference>
<sequence>MKVKLALLAFALLVAGISKSEAQHYRYEKKYTKHYKKSYRHSRPVAVAYYPVVHRNRYYESNVYPAYRNHHRYRNHRHMPPGHAKKYYRSHRQHKRVHYY</sequence>
<evidence type="ECO:0000313" key="3">
    <source>
        <dbReference type="EMBL" id="MCD2423146.1"/>
    </source>
</evidence>
<dbReference type="Proteomes" id="UP001199816">
    <property type="component" value="Unassembled WGS sequence"/>
</dbReference>
<name>A0ABS8PPY2_9BACT</name>
<accession>A0ABS8PPY2</accession>
<evidence type="ECO:0000256" key="1">
    <source>
        <dbReference type="SAM" id="MobiDB-lite"/>
    </source>
</evidence>
<feature type="signal peptide" evidence="2">
    <location>
        <begin position="1"/>
        <end position="22"/>
    </location>
</feature>
<evidence type="ECO:0000313" key="4">
    <source>
        <dbReference type="Proteomes" id="UP001199816"/>
    </source>
</evidence>
<comment type="caution">
    <text evidence="3">The sequence shown here is derived from an EMBL/GenBank/DDBJ whole genome shotgun (WGS) entry which is preliminary data.</text>
</comment>
<reference evidence="3 4" key="1">
    <citation type="submission" date="2021-11" db="EMBL/GenBank/DDBJ databases">
        <title>Genomic of Niabella pedocola.</title>
        <authorList>
            <person name="Wu T."/>
        </authorList>
    </citation>
    <scope>NUCLEOTIDE SEQUENCE [LARGE SCALE GENOMIC DNA]</scope>
    <source>
        <strain evidence="3 4">JCM 31011</strain>
    </source>
</reference>
<feature type="region of interest" description="Disordered" evidence="1">
    <location>
        <begin position="73"/>
        <end position="92"/>
    </location>
</feature>
<dbReference type="RefSeq" id="WP_231004413.1">
    <property type="nucleotide sequence ID" value="NZ_JAJNEC010000005.1"/>
</dbReference>
<evidence type="ECO:0000256" key="2">
    <source>
        <dbReference type="SAM" id="SignalP"/>
    </source>
</evidence>
<organism evidence="3 4">
    <name type="scientific">Niabella pedocola</name>
    <dbReference type="NCBI Taxonomy" id="1752077"/>
    <lineage>
        <taxon>Bacteria</taxon>
        <taxon>Pseudomonadati</taxon>
        <taxon>Bacteroidota</taxon>
        <taxon>Chitinophagia</taxon>
        <taxon>Chitinophagales</taxon>
        <taxon>Chitinophagaceae</taxon>
        <taxon>Niabella</taxon>
    </lineage>
</organism>
<gene>
    <name evidence="3" type="ORF">LQ567_10255</name>
</gene>
<protein>
    <submittedName>
        <fullName evidence="3">Uncharacterized protein</fullName>
    </submittedName>
</protein>
<proteinExistence type="predicted"/>